<name>A0A0F7FW24_9ACTN</name>
<dbReference type="Pfam" id="PF04264">
    <property type="entry name" value="YceI"/>
    <property type="match status" value="1"/>
</dbReference>
<accession>A0A0F7FW24</accession>
<evidence type="ECO:0000313" key="4">
    <source>
        <dbReference type="Proteomes" id="UP000034034"/>
    </source>
</evidence>
<evidence type="ECO:0000313" key="3">
    <source>
        <dbReference type="EMBL" id="AKG44699.1"/>
    </source>
</evidence>
<keyword evidence="4" id="KW-1185">Reference proteome</keyword>
<protein>
    <recommendedName>
        <fullName evidence="2">Lipid/polyisoprenoid-binding YceI-like domain-containing protein</fullName>
    </recommendedName>
</protein>
<dbReference type="PANTHER" id="PTHR34406:SF1">
    <property type="entry name" value="PROTEIN YCEI"/>
    <property type="match status" value="1"/>
</dbReference>
<dbReference type="InterPro" id="IPR007372">
    <property type="entry name" value="Lipid/polyisoprenoid-bd_YceI"/>
</dbReference>
<dbReference type="Gene3D" id="2.40.128.110">
    <property type="entry name" value="Lipid/polyisoprenoid-binding, YceI-like"/>
    <property type="match status" value="1"/>
</dbReference>
<dbReference type="RefSeq" id="WP_046724528.1">
    <property type="nucleotide sequence ID" value="NZ_CP009922.3"/>
</dbReference>
<organism evidence="3 4">
    <name type="scientific">Streptomyces xiamenensis</name>
    <dbReference type="NCBI Taxonomy" id="408015"/>
    <lineage>
        <taxon>Bacteria</taxon>
        <taxon>Bacillati</taxon>
        <taxon>Actinomycetota</taxon>
        <taxon>Actinomycetes</taxon>
        <taxon>Kitasatosporales</taxon>
        <taxon>Streptomycetaceae</taxon>
        <taxon>Streptomyces</taxon>
    </lineage>
</organism>
<dbReference type="HOGENOM" id="CLU_071003_3_1_11"/>
<dbReference type="SUPFAM" id="SSF101874">
    <property type="entry name" value="YceI-like"/>
    <property type="match status" value="1"/>
</dbReference>
<comment type="similarity">
    <text evidence="1">Belongs to the UPF0312 family.</text>
</comment>
<dbReference type="EMBL" id="CP009922">
    <property type="protein sequence ID" value="AKG44699.1"/>
    <property type="molecule type" value="Genomic_DNA"/>
</dbReference>
<dbReference type="AlphaFoldDB" id="A0A0F7FW24"/>
<dbReference type="SMART" id="SM00867">
    <property type="entry name" value="YceI"/>
    <property type="match status" value="1"/>
</dbReference>
<reference evidence="3" key="1">
    <citation type="submission" date="2019-08" db="EMBL/GenBank/DDBJ databases">
        <title>Complete genome sequence of a mangrove-derived Streptomyces xiamenensis.</title>
        <authorList>
            <person name="Xu J."/>
        </authorList>
    </citation>
    <scope>NUCLEOTIDE SEQUENCE</scope>
    <source>
        <strain evidence="3">318</strain>
    </source>
</reference>
<dbReference type="InterPro" id="IPR036761">
    <property type="entry name" value="TTHA0802/YceI-like_sf"/>
</dbReference>
<gene>
    <name evidence="3" type="ORF">SXIM_33150</name>
</gene>
<feature type="domain" description="Lipid/polyisoprenoid-binding YceI-like" evidence="2">
    <location>
        <begin position="13"/>
        <end position="172"/>
    </location>
</feature>
<dbReference type="PANTHER" id="PTHR34406">
    <property type="entry name" value="PROTEIN YCEI"/>
    <property type="match status" value="1"/>
</dbReference>
<sequence>MSDDLSSGLLAGRWTLDAAHSTVHFARKGLWGLITVTGTFGEIAGHADVLADGTARGTLTVGAGSLDTGNARRDRHLRSADFFGVAVHPKILFAAERIAPEGDAGQVRVSGELTVTGVTRPLTFTARATEAAPDGVTLTAEPEIDPAAHGMTWNLARMMRGPARLALTLRFVHTPAASETAGTADTTKASDA</sequence>
<evidence type="ECO:0000256" key="1">
    <source>
        <dbReference type="ARBA" id="ARBA00008812"/>
    </source>
</evidence>
<dbReference type="PATRIC" id="fig|408015.6.peg.3356"/>
<evidence type="ECO:0000259" key="2">
    <source>
        <dbReference type="SMART" id="SM00867"/>
    </source>
</evidence>
<proteinExistence type="inferred from homology"/>
<dbReference type="STRING" id="408015.SXIM_33150"/>
<dbReference type="KEGG" id="sxi:SXIM_33150"/>
<dbReference type="Proteomes" id="UP000034034">
    <property type="component" value="Chromosome"/>
</dbReference>